<name>A0ABU8WB39_9BURK</name>
<proteinExistence type="predicted"/>
<dbReference type="Proteomes" id="UP001363010">
    <property type="component" value="Unassembled WGS sequence"/>
</dbReference>
<reference evidence="2 3" key="1">
    <citation type="submission" date="2024-03" db="EMBL/GenBank/DDBJ databases">
        <title>Novel species of the genus Variovorax.</title>
        <authorList>
            <person name="Liu Q."/>
            <person name="Xin Y.-H."/>
        </authorList>
    </citation>
    <scope>NUCLEOTIDE SEQUENCE [LARGE SCALE GENOMIC DNA]</scope>
    <source>
        <strain evidence="2 3">KACC 18501</strain>
    </source>
</reference>
<keyword evidence="3" id="KW-1185">Reference proteome</keyword>
<gene>
    <name evidence="2" type="ORF">WKW80_32845</name>
</gene>
<evidence type="ECO:0000313" key="3">
    <source>
        <dbReference type="Proteomes" id="UP001363010"/>
    </source>
</evidence>
<sequence length="94" mass="10491">MAIRTIASLPFPTKGDGQNNAEKAEMDGYEMMSAISDMGTDFRQWQELTDAYARQIDALARRMPGAAAEIARLAQAMKEHEIAFRDAPWTMLPV</sequence>
<comment type="caution">
    <text evidence="2">The sequence shown here is derived from an EMBL/GenBank/DDBJ whole genome shotgun (WGS) entry which is preliminary data.</text>
</comment>
<protein>
    <submittedName>
        <fullName evidence="2">Uncharacterized protein</fullName>
    </submittedName>
</protein>
<evidence type="ECO:0000313" key="2">
    <source>
        <dbReference type="EMBL" id="MEJ8826743.1"/>
    </source>
</evidence>
<dbReference type="EMBL" id="JBBKZV010000040">
    <property type="protein sequence ID" value="MEJ8826743.1"/>
    <property type="molecule type" value="Genomic_DNA"/>
</dbReference>
<organism evidence="2 3">
    <name type="scientific">Variovorax humicola</name>
    <dbReference type="NCBI Taxonomy" id="1769758"/>
    <lineage>
        <taxon>Bacteria</taxon>
        <taxon>Pseudomonadati</taxon>
        <taxon>Pseudomonadota</taxon>
        <taxon>Betaproteobacteria</taxon>
        <taxon>Burkholderiales</taxon>
        <taxon>Comamonadaceae</taxon>
        <taxon>Variovorax</taxon>
    </lineage>
</organism>
<accession>A0ABU8WB39</accession>
<feature type="region of interest" description="Disordered" evidence="1">
    <location>
        <begin position="1"/>
        <end position="21"/>
    </location>
</feature>
<evidence type="ECO:0000256" key="1">
    <source>
        <dbReference type="SAM" id="MobiDB-lite"/>
    </source>
</evidence>
<dbReference type="RefSeq" id="WP_340367779.1">
    <property type="nucleotide sequence ID" value="NZ_JBBKZV010000040.1"/>
</dbReference>